<organism evidence="1 2">
    <name type="scientific">Dentiscutata erythropus</name>
    <dbReference type="NCBI Taxonomy" id="1348616"/>
    <lineage>
        <taxon>Eukaryota</taxon>
        <taxon>Fungi</taxon>
        <taxon>Fungi incertae sedis</taxon>
        <taxon>Mucoromycota</taxon>
        <taxon>Glomeromycotina</taxon>
        <taxon>Glomeromycetes</taxon>
        <taxon>Diversisporales</taxon>
        <taxon>Gigasporaceae</taxon>
        <taxon>Dentiscutata</taxon>
    </lineage>
</organism>
<evidence type="ECO:0000313" key="2">
    <source>
        <dbReference type="Proteomes" id="UP000789405"/>
    </source>
</evidence>
<dbReference type="EMBL" id="CAJVPY010031969">
    <property type="protein sequence ID" value="CAG8797244.1"/>
    <property type="molecule type" value="Genomic_DNA"/>
</dbReference>
<protein>
    <submittedName>
        <fullName evidence="1">1724_t:CDS:1</fullName>
    </submittedName>
</protein>
<accession>A0A9N9JWQ6</accession>
<keyword evidence="2" id="KW-1185">Reference proteome</keyword>
<dbReference type="OrthoDB" id="2387250at2759"/>
<dbReference type="GO" id="GO:0006396">
    <property type="term" value="P:RNA processing"/>
    <property type="evidence" value="ECO:0007669"/>
    <property type="project" value="InterPro"/>
</dbReference>
<comment type="caution">
    <text evidence="1">The sequence shown here is derived from an EMBL/GenBank/DDBJ whole genome shotgun (WGS) entry which is preliminary data.</text>
</comment>
<dbReference type="SUPFAM" id="SSF69065">
    <property type="entry name" value="RNase III domain-like"/>
    <property type="match status" value="1"/>
</dbReference>
<dbReference type="GO" id="GO:0004525">
    <property type="term" value="F:ribonuclease III activity"/>
    <property type="evidence" value="ECO:0007669"/>
    <property type="project" value="InterPro"/>
</dbReference>
<dbReference type="AlphaFoldDB" id="A0A9N9JWQ6"/>
<feature type="non-terminal residue" evidence="1">
    <location>
        <position position="1"/>
    </location>
</feature>
<name>A0A9N9JWQ6_9GLOM</name>
<sequence length="187" mass="21766">KNNEGGKKKSKIAPQLSSPTKTDLEKLPLIEVRHLADIAIGFKEHRLQWEQFEYLEDSVLEHCLSKIARGRYLLDYSVEVIQWAVTAMATNKILAAYAVTLGLPKLNNMRFQTIKKLHADSFEAYIRAYYLFCREKPTCIYLYKLMVPLFDLFIREATAYNLNHLYNIAAGYFSMLWIGEEGRLYDE</sequence>
<dbReference type="Gene3D" id="1.10.1520.10">
    <property type="entry name" value="Ribonuclease III domain"/>
    <property type="match status" value="1"/>
</dbReference>
<proteinExistence type="predicted"/>
<dbReference type="InterPro" id="IPR036389">
    <property type="entry name" value="RNase_III_sf"/>
</dbReference>
<dbReference type="Proteomes" id="UP000789405">
    <property type="component" value="Unassembled WGS sequence"/>
</dbReference>
<reference evidence="1" key="1">
    <citation type="submission" date="2021-06" db="EMBL/GenBank/DDBJ databases">
        <authorList>
            <person name="Kallberg Y."/>
            <person name="Tangrot J."/>
            <person name="Rosling A."/>
        </authorList>
    </citation>
    <scope>NUCLEOTIDE SEQUENCE</scope>
    <source>
        <strain evidence="1">MA453B</strain>
    </source>
</reference>
<evidence type="ECO:0000313" key="1">
    <source>
        <dbReference type="EMBL" id="CAG8797244.1"/>
    </source>
</evidence>
<gene>
    <name evidence="1" type="ORF">DERYTH_LOCUS22642</name>
</gene>